<keyword evidence="1" id="KW-0233">DNA recombination</keyword>
<dbReference type="SUPFAM" id="SSF56349">
    <property type="entry name" value="DNA breaking-rejoining enzymes"/>
    <property type="match status" value="1"/>
</dbReference>
<dbReference type="InterPro" id="IPR011010">
    <property type="entry name" value="DNA_brk_join_enz"/>
</dbReference>
<name>E6QW29_9ZZZZ</name>
<evidence type="ECO:0000313" key="2">
    <source>
        <dbReference type="EMBL" id="CBI11452.1"/>
    </source>
</evidence>
<dbReference type="GO" id="GO:0015074">
    <property type="term" value="P:DNA integration"/>
    <property type="evidence" value="ECO:0007669"/>
    <property type="project" value="InterPro"/>
</dbReference>
<dbReference type="AlphaFoldDB" id="E6QW29"/>
<protein>
    <submittedName>
        <fullName evidence="2">Integrase of ISARN110, IS91 family (C terminal part)</fullName>
    </submittedName>
</protein>
<dbReference type="EMBL" id="CABR01000144">
    <property type="protein sequence ID" value="CBI11452.1"/>
    <property type="molecule type" value="Genomic_DNA"/>
</dbReference>
<accession>E6QW29</accession>
<dbReference type="InterPro" id="IPR013762">
    <property type="entry name" value="Integrase-like_cat_sf"/>
</dbReference>
<gene>
    <name evidence="2" type="ORF">CARN7_2281</name>
</gene>
<organism evidence="2">
    <name type="scientific">mine drainage metagenome</name>
    <dbReference type="NCBI Taxonomy" id="410659"/>
    <lineage>
        <taxon>unclassified sequences</taxon>
        <taxon>metagenomes</taxon>
        <taxon>ecological metagenomes</taxon>
    </lineage>
</organism>
<comment type="caution">
    <text evidence="2">The sequence shown here is derived from an EMBL/GenBank/DDBJ whole genome shotgun (WGS) entry which is preliminary data.</text>
</comment>
<sequence>MQKILGHQSILTTLRYTHLTEQQQRTAQARINQLMGQIQISWGKVK</sequence>
<dbReference type="GO" id="GO:0006310">
    <property type="term" value="P:DNA recombination"/>
    <property type="evidence" value="ECO:0007669"/>
    <property type="project" value="UniProtKB-KW"/>
</dbReference>
<reference evidence="2" key="1">
    <citation type="submission" date="2009-10" db="EMBL/GenBank/DDBJ databases">
        <title>Diversity of trophic interactions inside an arsenic-rich microbial ecosystem.</title>
        <authorList>
            <person name="Bertin P.N."/>
            <person name="Heinrich-Salmeron A."/>
            <person name="Pelletier E."/>
            <person name="Goulhen-Chollet F."/>
            <person name="Arsene-Ploetze F."/>
            <person name="Gallien S."/>
            <person name="Calteau A."/>
            <person name="Vallenet D."/>
            <person name="Casiot C."/>
            <person name="Chane-Woon-Ming B."/>
            <person name="Giloteaux L."/>
            <person name="Barakat M."/>
            <person name="Bonnefoy V."/>
            <person name="Bruneel O."/>
            <person name="Chandler M."/>
            <person name="Cleiss J."/>
            <person name="Duran R."/>
            <person name="Elbaz-Poulichet F."/>
            <person name="Fonknechten N."/>
            <person name="Lauga B."/>
            <person name="Mornico D."/>
            <person name="Ortet P."/>
            <person name="Schaeffer C."/>
            <person name="Siguier P."/>
            <person name="Alexander Thil Smith A."/>
            <person name="Van Dorsselaer A."/>
            <person name="Weissenbach J."/>
            <person name="Medigue C."/>
            <person name="Le Paslier D."/>
        </authorList>
    </citation>
    <scope>NUCLEOTIDE SEQUENCE</scope>
</reference>
<proteinExistence type="predicted"/>
<evidence type="ECO:0000256" key="1">
    <source>
        <dbReference type="ARBA" id="ARBA00023172"/>
    </source>
</evidence>
<dbReference type="Gene3D" id="1.10.443.10">
    <property type="entry name" value="Intergrase catalytic core"/>
    <property type="match status" value="1"/>
</dbReference>
<dbReference type="GO" id="GO:0003677">
    <property type="term" value="F:DNA binding"/>
    <property type="evidence" value="ECO:0007669"/>
    <property type="project" value="InterPro"/>
</dbReference>